<dbReference type="EMBL" id="BAAANN010000022">
    <property type="protein sequence ID" value="GAA1971693.1"/>
    <property type="molecule type" value="Genomic_DNA"/>
</dbReference>
<proteinExistence type="predicted"/>
<accession>A0ABN2RMZ1</accession>
<protein>
    <submittedName>
        <fullName evidence="2">Uncharacterized protein</fullName>
    </submittedName>
</protein>
<keyword evidence="3" id="KW-1185">Reference proteome</keyword>
<evidence type="ECO:0000313" key="2">
    <source>
        <dbReference type="EMBL" id="GAA1971693.1"/>
    </source>
</evidence>
<evidence type="ECO:0000256" key="1">
    <source>
        <dbReference type="SAM" id="MobiDB-lite"/>
    </source>
</evidence>
<reference evidence="2 3" key="1">
    <citation type="journal article" date="2019" name="Int. J. Syst. Evol. Microbiol.">
        <title>The Global Catalogue of Microorganisms (GCM) 10K type strain sequencing project: providing services to taxonomists for standard genome sequencing and annotation.</title>
        <authorList>
            <consortium name="The Broad Institute Genomics Platform"/>
            <consortium name="The Broad Institute Genome Sequencing Center for Infectious Disease"/>
            <person name="Wu L."/>
            <person name="Ma J."/>
        </authorList>
    </citation>
    <scope>NUCLEOTIDE SEQUENCE [LARGE SCALE GENOMIC DNA]</scope>
    <source>
        <strain evidence="2 3">JCM 14545</strain>
    </source>
</reference>
<sequence>MFTYHGRWRLRVIGNDAAYPQRVVLGGSVARVIPGEIGQDEVLGGSEWTLRMEHHDGSRWKRSVRVSRQHTTGDGNRPRHVIFGKDTFDFDTDPNDLVLCLDEIATEPFAAEGLPVPSEDLLGVRIRNTGFEAFGYDAVVDISSAGRARLAEYGVLVHDEWPPAVLRSTGQEILDGAVSVPPLEVGEAAAVYFPVDATRAKQGFPAVEFELRRESDGRVLTSRCTATITVHEAPAHRPDPAPTPALPPLTSQVHGYRGETASE</sequence>
<organism evidence="2 3">
    <name type="scientific">Amycolatopsis minnesotensis</name>
    <dbReference type="NCBI Taxonomy" id="337894"/>
    <lineage>
        <taxon>Bacteria</taxon>
        <taxon>Bacillati</taxon>
        <taxon>Actinomycetota</taxon>
        <taxon>Actinomycetes</taxon>
        <taxon>Pseudonocardiales</taxon>
        <taxon>Pseudonocardiaceae</taxon>
        <taxon>Amycolatopsis</taxon>
    </lineage>
</organism>
<gene>
    <name evidence="2" type="ORF">GCM10009754_52510</name>
</gene>
<name>A0ABN2RMZ1_9PSEU</name>
<dbReference type="Proteomes" id="UP001501116">
    <property type="component" value="Unassembled WGS sequence"/>
</dbReference>
<dbReference type="RefSeq" id="WP_344424235.1">
    <property type="nucleotide sequence ID" value="NZ_BAAANN010000022.1"/>
</dbReference>
<evidence type="ECO:0000313" key="3">
    <source>
        <dbReference type="Proteomes" id="UP001501116"/>
    </source>
</evidence>
<comment type="caution">
    <text evidence="2">The sequence shown here is derived from an EMBL/GenBank/DDBJ whole genome shotgun (WGS) entry which is preliminary data.</text>
</comment>
<feature type="region of interest" description="Disordered" evidence="1">
    <location>
        <begin position="232"/>
        <end position="263"/>
    </location>
</feature>